<dbReference type="InterPro" id="IPR014755">
    <property type="entry name" value="Cu-Rt/internalin_Ig-like"/>
</dbReference>
<keyword evidence="10" id="KW-1185">Reference proteome</keyword>
<comment type="subcellular location">
    <subcellularLocation>
        <location evidence="1">Periplasm</location>
    </subcellularLocation>
</comment>
<dbReference type="Proteomes" id="UP001419910">
    <property type="component" value="Unassembled WGS sequence"/>
</dbReference>
<proteinExistence type="inferred from homology"/>
<gene>
    <name evidence="9" type="primary">copC</name>
    <name evidence="9" type="ORF">ABC974_14735</name>
</gene>
<dbReference type="EMBL" id="JBDIME010000013">
    <property type="protein sequence ID" value="MEN2790894.1"/>
    <property type="molecule type" value="Genomic_DNA"/>
</dbReference>
<evidence type="ECO:0000256" key="3">
    <source>
        <dbReference type="ARBA" id="ARBA00022723"/>
    </source>
</evidence>
<name>A0ABU9Y511_9SPHN</name>
<dbReference type="NCBIfam" id="NF033814">
    <property type="entry name" value="copper_CopC"/>
    <property type="match status" value="1"/>
</dbReference>
<feature type="domain" description="CopC" evidence="8">
    <location>
        <begin position="19"/>
        <end position="121"/>
    </location>
</feature>
<evidence type="ECO:0000259" key="8">
    <source>
        <dbReference type="Pfam" id="PF04234"/>
    </source>
</evidence>
<evidence type="ECO:0000313" key="10">
    <source>
        <dbReference type="Proteomes" id="UP001419910"/>
    </source>
</evidence>
<evidence type="ECO:0000256" key="6">
    <source>
        <dbReference type="ARBA" id="ARBA00023008"/>
    </source>
</evidence>
<evidence type="ECO:0000256" key="1">
    <source>
        <dbReference type="ARBA" id="ARBA00004418"/>
    </source>
</evidence>
<keyword evidence="3" id="KW-0479">Metal-binding</keyword>
<comment type="caution">
    <text evidence="9">The sequence shown here is derived from an EMBL/GenBank/DDBJ whole genome shotgun (WGS) entry which is preliminary data.</text>
</comment>
<feature type="signal peptide" evidence="7">
    <location>
        <begin position="1"/>
        <end position="18"/>
    </location>
</feature>
<accession>A0ABU9Y511</accession>
<keyword evidence="5" id="KW-0574">Periplasm</keyword>
<dbReference type="PANTHER" id="PTHR34820">
    <property type="entry name" value="INNER MEMBRANE PROTEIN YEBZ"/>
    <property type="match status" value="1"/>
</dbReference>
<dbReference type="SUPFAM" id="SSF81296">
    <property type="entry name" value="E set domains"/>
    <property type="match status" value="1"/>
</dbReference>
<feature type="chain" id="PRO_5045216332" evidence="7">
    <location>
        <begin position="19"/>
        <end position="122"/>
    </location>
</feature>
<evidence type="ECO:0000256" key="4">
    <source>
        <dbReference type="ARBA" id="ARBA00022729"/>
    </source>
</evidence>
<dbReference type="InterPro" id="IPR032694">
    <property type="entry name" value="CopC/D"/>
</dbReference>
<reference evidence="9 10" key="1">
    <citation type="submission" date="2024-05" db="EMBL/GenBank/DDBJ databases">
        <authorList>
            <person name="Liu Q."/>
            <person name="Xin Y.-H."/>
        </authorList>
    </citation>
    <scope>NUCLEOTIDE SEQUENCE [LARGE SCALE GENOMIC DNA]</scope>
    <source>
        <strain evidence="9 10">CGMCC 1.10181</strain>
    </source>
</reference>
<evidence type="ECO:0000256" key="2">
    <source>
        <dbReference type="ARBA" id="ARBA00010509"/>
    </source>
</evidence>
<sequence length="122" mass="12590">MLVVPIVASLIVAAPAIAHPKLLSSSPADKAVVAGPSQIRLSFNESLLAPLSGIDLAMTAMPGMANHGVMKVAGFQTSLAPDGKTLVAALPRALRAGSYSVKWHAVSTDTHRVEGSFSFTVK</sequence>
<dbReference type="Pfam" id="PF04234">
    <property type="entry name" value="CopC"/>
    <property type="match status" value="1"/>
</dbReference>
<organism evidence="9 10">
    <name type="scientific">Sphingomonas oligophenolica</name>
    <dbReference type="NCBI Taxonomy" id="301154"/>
    <lineage>
        <taxon>Bacteria</taxon>
        <taxon>Pseudomonadati</taxon>
        <taxon>Pseudomonadota</taxon>
        <taxon>Alphaproteobacteria</taxon>
        <taxon>Sphingomonadales</taxon>
        <taxon>Sphingomonadaceae</taxon>
        <taxon>Sphingomonas</taxon>
    </lineage>
</organism>
<evidence type="ECO:0000256" key="5">
    <source>
        <dbReference type="ARBA" id="ARBA00022764"/>
    </source>
</evidence>
<protein>
    <submittedName>
        <fullName evidence="9">Copper homeostasis periplasmic binding protein CopC</fullName>
    </submittedName>
</protein>
<dbReference type="InterPro" id="IPR014756">
    <property type="entry name" value="Ig_E-set"/>
</dbReference>
<keyword evidence="6" id="KW-0186">Copper</keyword>
<dbReference type="InterPro" id="IPR047685">
    <property type="entry name" value="CopC-like"/>
</dbReference>
<evidence type="ECO:0000313" key="9">
    <source>
        <dbReference type="EMBL" id="MEN2790894.1"/>
    </source>
</evidence>
<dbReference type="InterPro" id="IPR007348">
    <property type="entry name" value="CopC_dom"/>
</dbReference>
<dbReference type="PANTHER" id="PTHR34820:SF4">
    <property type="entry name" value="INNER MEMBRANE PROTEIN YEBZ"/>
    <property type="match status" value="1"/>
</dbReference>
<keyword evidence="4 7" id="KW-0732">Signal</keyword>
<evidence type="ECO:0000256" key="7">
    <source>
        <dbReference type="SAM" id="SignalP"/>
    </source>
</evidence>
<dbReference type="Gene3D" id="2.60.40.1220">
    <property type="match status" value="1"/>
</dbReference>
<comment type="similarity">
    <text evidence="2">Belongs to the CopC family.</text>
</comment>